<gene>
    <name evidence="1" type="ORF">P0082_10490</name>
</gene>
<dbReference type="RefSeq" id="WP_326927086.1">
    <property type="nucleotide sequence ID" value="NZ_CP123443.1"/>
</dbReference>
<protein>
    <recommendedName>
        <fullName evidence="3">Lipoprotein</fullName>
    </recommendedName>
</protein>
<evidence type="ECO:0008006" key="3">
    <source>
        <dbReference type="Google" id="ProtNLM"/>
    </source>
</evidence>
<proteinExistence type="predicted"/>
<organism evidence="1 2">
    <name type="scientific">Candidatus Haliotispira prima</name>
    <dbReference type="NCBI Taxonomy" id="3034016"/>
    <lineage>
        <taxon>Bacteria</taxon>
        <taxon>Pseudomonadati</taxon>
        <taxon>Spirochaetota</taxon>
        <taxon>Spirochaetia</taxon>
        <taxon>Spirochaetales</taxon>
        <taxon>Spirochaetaceae</taxon>
        <taxon>Candidatus Haliotispira</taxon>
    </lineage>
</organism>
<name>A0ABY8MFZ2_9SPIO</name>
<evidence type="ECO:0000313" key="1">
    <source>
        <dbReference type="EMBL" id="WGK68899.1"/>
    </source>
</evidence>
<keyword evidence="2" id="KW-1185">Reference proteome</keyword>
<dbReference type="EMBL" id="CP123443">
    <property type="protein sequence ID" value="WGK68899.1"/>
    <property type="molecule type" value="Genomic_DNA"/>
</dbReference>
<reference evidence="1 2" key="1">
    <citation type="submission" date="2023-04" db="EMBL/GenBank/DDBJ databases">
        <title>Spirochaete genome identified in red abalone sample constitutes a novel genus.</title>
        <authorList>
            <person name="Sharma S.P."/>
            <person name="Purcell C.M."/>
            <person name="Hyde J.R."/>
            <person name="Severin A.J."/>
        </authorList>
    </citation>
    <scope>NUCLEOTIDE SEQUENCE [LARGE SCALE GENOMIC DNA]</scope>
    <source>
        <strain evidence="1 2">SP-2023</strain>
    </source>
</reference>
<accession>A0ABY8MFZ2</accession>
<dbReference type="Proteomes" id="UP001228690">
    <property type="component" value="Chromosome"/>
</dbReference>
<evidence type="ECO:0000313" key="2">
    <source>
        <dbReference type="Proteomes" id="UP001228690"/>
    </source>
</evidence>
<sequence length="293" mass="31712">MLIIGVSLAGCVPLPDTGDPAPPAPKYTFTISFTGIQALELTVNSVEDITVSAIVRLADEPVPVWADIENKVSVLTRNIVAGTPKRIFTAKHYGTNDNLKTNIGAMSAADFLQPETAYKVYIFRDNSVIETLPFTTVAIPPANAFPSTKTGTSLNFAPNVLPFGAEVTYTTEEGAEGRGLYEVYGKEGEVLLIPVYMNSIQPLKTGWHLASGGNVLVVACNQTSCLPNPGYTLTPELIYQNVANTYHKVLWGFQSFNKRFDKEGNQISIDAGDAKTKDGPDGQTYVIRFIADK</sequence>